<evidence type="ECO:0000256" key="5">
    <source>
        <dbReference type="ARBA" id="ARBA00023136"/>
    </source>
</evidence>
<organism evidence="8 9">
    <name type="scientific">Cladophialophora bantiana (strain ATCC 10958 / CBS 173.52 / CDC B-1940 / NIH 8579)</name>
    <name type="common">Xylohypha bantiana</name>
    <dbReference type="NCBI Taxonomy" id="1442370"/>
    <lineage>
        <taxon>Eukaryota</taxon>
        <taxon>Fungi</taxon>
        <taxon>Dikarya</taxon>
        <taxon>Ascomycota</taxon>
        <taxon>Pezizomycotina</taxon>
        <taxon>Eurotiomycetes</taxon>
        <taxon>Chaetothyriomycetidae</taxon>
        <taxon>Chaetothyriales</taxon>
        <taxon>Herpotrichiellaceae</taxon>
        <taxon>Cladophialophora</taxon>
    </lineage>
</organism>
<gene>
    <name evidence="8" type="ORF">Z519_04543</name>
</gene>
<keyword evidence="3 6" id="KW-0812">Transmembrane</keyword>
<dbReference type="InterPro" id="IPR020846">
    <property type="entry name" value="MFS_dom"/>
</dbReference>
<dbReference type="InterPro" id="IPR036259">
    <property type="entry name" value="MFS_trans_sf"/>
</dbReference>
<keyword evidence="2" id="KW-0813">Transport</keyword>
<dbReference type="Gene3D" id="1.20.1250.20">
    <property type="entry name" value="MFS general substrate transporter like domains"/>
    <property type="match status" value="1"/>
</dbReference>
<evidence type="ECO:0000256" key="4">
    <source>
        <dbReference type="ARBA" id="ARBA00022989"/>
    </source>
</evidence>
<feature type="transmembrane region" description="Helical" evidence="6">
    <location>
        <begin position="374"/>
        <end position="395"/>
    </location>
</feature>
<dbReference type="OrthoDB" id="2962993at2759"/>
<feature type="transmembrane region" description="Helical" evidence="6">
    <location>
        <begin position="407"/>
        <end position="428"/>
    </location>
</feature>
<feature type="domain" description="Major facilitator superfamily (MFS) profile" evidence="7">
    <location>
        <begin position="54"/>
        <end position="466"/>
    </location>
</feature>
<feature type="transmembrane region" description="Helical" evidence="6">
    <location>
        <begin position="282"/>
        <end position="308"/>
    </location>
</feature>
<dbReference type="RefSeq" id="XP_016621236.1">
    <property type="nucleotide sequence ID" value="XM_016762289.1"/>
</dbReference>
<proteinExistence type="predicted"/>
<dbReference type="HOGENOM" id="CLU_001265_0_1_1"/>
<dbReference type="FunFam" id="1.20.1250.20:FF:000013">
    <property type="entry name" value="MFS general substrate transporter"/>
    <property type="match status" value="1"/>
</dbReference>
<reference evidence="8" key="1">
    <citation type="submission" date="2015-01" db="EMBL/GenBank/DDBJ databases">
        <title>The Genome Sequence of Cladophialophora bantiana CBS 173.52.</title>
        <authorList>
            <consortium name="The Broad Institute Genomics Platform"/>
            <person name="Cuomo C."/>
            <person name="de Hoog S."/>
            <person name="Gorbushina A."/>
            <person name="Stielow B."/>
            <person name="Teixiera M."/>
            <person name="Abouelleil A."/>
            <person name="Chapman S.B."/>
            <person name="Priest M."/>
            <person name="Young S.K."/>
            <person name="Wortman J."/>
            <person name="Nusbaum C."/>
            <person name="Birren B."/>
        </authorList>
    </citation>
    <scope>NUCLEOTIDE SEQUENCE [LARGE SCALE GENOMIC DNA]</scope>
    <source>
        <strain evidence="8">CBS 173.52</strain>
    </source>
</reference>
<dbReference type="GeneID" id="27697471"/>
<dbReference type="SUPFAM" id="SSF103473">
    <property type="entry name" value="MFS general substrate transporter"/>
    <property type="match status" value="1"/>
</dbReference>
<evidence type="ECO:0000259" key="7">
    <source>
        <dbReference type="PROSITE" id="PS50850"/>
    </source>
</evidence>
<evidence type="ECO:0000313" key="8">
    <source>
        <dbReference type="EMBL" id="KIW94567.1"/>
    </source>
</evidence>
<name>A0A0D2G7H2_CLAB1</name>
<keyword evidence="9" id="KW-1185">Reference proteome</keyword>
<dbReference type="EMBL" id="KN846985">
    <property type="protein sequence ID" value="KIW94567.1"/>
    <property type="molecule type" value="Genomic_DNA"/>
</dbReference>
<keyword evidence="5 6" id="KW-0472">Membrane</keyword>
<evidence type="ECO:0000256" key="1">
    <source>
        <dbReference type="ARBA" id="ARBA00004141"/>
    </source>
</evidence>
<feature type="transmembrane region" description="Helical" evidence="6">
    <location>
        <begin position="440"/>
        <end position="460"/>
    </location>
</feature>
<feature type="transmembrane region" description="Helical" evidence="6">
    <location>
        <begin position="125"/>
        <end position="145"/>
    </location>
</feature>
<dbReference type="PANTHER" id="PTHR43791:SF24">
    <property type="entry name" value="NICOTINIC ACID PLASMA MEMBRANE TRANSPORTER"/>
    <property type="match status" value="1"/>
</dbReference>
<dbReference type="VEuPathDB" id="FungiDB:Z519_04543"/>
<keyword evidence="4 6" id="KW-1133">Transmembrane helix</keyword>
<evidence type="ECO:0000313" key="9">
    <source>
        <dbReference type="Proteomes" id="UP000053789"/>
    </source>
</evidence>
<comment type="subcellular location">
    <subcellularLocation>
        <location evidence="1">Membrane</location>
        <topology evidence="1">Multi-pass membrane protein</topology>
    </subcellularLocation>
</comment>
<dbReference type="GO" id="GO:0016020">
    <property type="term" value="C:membrane"/>
    <property type="evidence" value="ECO:0007669"/>
    <property type="project" value="UniProtKB-SubCell"/>
</dbReference>
<dbReference type="PANTHER" id="PTHR43791">
    <property type="entry name" value="PERMEASE-RELATED"/>
    <property type="match status" value="1"/>
</dbReference>
<sequence>MQFEATMETKTPVVDLDMKNPINDCASEVAGSVAVIDIDPVREAAARRKFDMYVVPVSFIFLVLSSLDRNNLGNARVFGFDQDIGLHGGQFGNINTLSSVCTIIFELPWVLAVRRFGANKAIGTAFVIWSASTLGTAFIHTYGQAIACRMILNAAEAGLAQSFAYLFSTIYPRELAGKRIMTTNLAQCVSGAFGGLFAYAVQTMGSKNGLAAWRWLFIIEFLITIFICGIGWIFIPETAESAWFLNAEEKETMRLKKQRDIALRGEEKFERKWIKIALTDPFVWLLGIAFFTSSVAINGFGVFLPTIISGLGYASLRVNYMTIPVYILGAISLVTQVYFSDRLRKRGVFIVGCCVPVAVGYLLCVGTANPHAGYAGMFILVLGLYPISTLAVTWISTNLSPDSKRAIGMPLAYSIANVSAVVSSQLYPSQQGPRYIQGNAISAGLTVVAGFLYGACWLLLRRRNIKKSKLIAEGATTNGLEGDMSLETMYIL</sequence>
<dbReference type="InterPro" id="IPR011701">
    <property type="entry name" value="MFS"/>
</dbReference>
<feature type="transmembrane region" description="Helical" evidence="6">
    <location>
        <begin position="320"/>
        <end position="340"/>
    </location>
</feature>
<accession>A0A0D2G7H2</accession>
<protein>
    <recommendedName>
        <fullName evidence="7">Major facilitator superfamily (MFS) profile domain-containing protein</fullName>
    </recommendedName>
</protein>
<evidence type="ECO:0000256" key="6">
    <source>
        <dbReference type="SAM" id="Phobius"/>
    </source>
</evidence>
<feature type="transmembrane region" description="Helical" evidence="6">
    <location>
        <begin position="213"/>
        <end position="235"/>
    </location>
</feature>
<evidence type="ECO:0000256" key="2">
    <source>
        <dbReference type="ARBA" id="ARBA00022448"/>
    </source>
</evidence>
<dbReference type="GO" id="GO:0022857">
    <property type="term" value="F:transmembrane transporter activity"/>
    <property type="evidence" value="ECO:0007669"/>
    <property type="project" value="InterPro"/>
</dbReference>
<dbReference type="Pfam" id="PF07690">
    <property type="entry name" value="MFS_1"/>
    <property type="match status" value="1"/>
</dbReference>
<feature type="transmembrane region" description="Helical" evidence="6">
    <location>
        <begin position="347"/>
        <end position="368"/>
    </location>
</feature>
<feature type="transmembrane region" description="Helical" evidence="6">
    <location>
        <begin position="183"/>
        <end position="201"/>
    </location>
</feature>
<dbReference type="PROSITE" id="PS50850">
    <property type="entry name" value="MFS"/>
    <property type="match status" value="1"/>
</dbReference>
<dbReference type="AlphaFoldDB" id="A0A0D2G7H2"/>
<dbReference type="Proteomes" id="UP000053789">
    <property type="component" value="Unassembled WGS sequence"/>
</dbReference>
<evidence type="ECO:0000256" key="3">
    <source>
        <dbReference type="ARBA" id="ARBA00022692"/>
    </source>
</evidence>